<dbReference type="GO" id="GO:0000156">
    <property type="term" value="F:phosphorelay response regulator activity"/>
    <property type="evidence" value="ECO:0007669"/>
    <property type="project" value="TreeGrafter"/>
</dbReference>
<dbReference type="Proteomes" id="UP000675940">
    <property type="component" value="Unassembled WGS sequence"/>
</dbReference>
<evidence type="ECO:0000256" key="3">
    <source>
        <dbReference type="ARBA" id="ARBA00023015"/>
    </source>
</evidence>
<dbReference type="GO" id="GO:0032993">
    <property type="term" value="C:protein-DNA complex"/>
    <property type="evidence" value="ECO:0007669"/>
    <property type="project" value="TreeGrafter"/>
</dbReference>
<dbReference type="GO" id="GO:0000976">
    <property type="term" value="F:transcription cis-regulatory region binding"/>
    <property type="evidence" value="ECO:0007669"/>
    <property type="project" value="TreeGrafter"/>
</dbReference>
<dbReference type="InterPro" id="IPR011006">
    <property type="entry name" value="CheY-like_superfamily"/>
</dbReference>
<keyword evidence="4 7" id="KW-0238">DNA-binding</keyword>
<keyword evidence="1 6" id="KW-0597">Phosphoprotein</keyword>
<dbReference type="Gene3D" id="3.40.50.2300">
    <property type="match status" value="1"/>
</dbReference>
<dbReference type="SMART" id="SM00448">
    <property type="entry name" value="REC"/>
    <property type="match status" value="1"/>
</dbReference>
<dbReference type="InterPro" id="IPR001867">
    <property type="entry name" value="OmpR/PhoB-type_DNA-bd"/>
</dbReference>
<dbReference type="GO" id="GO:0006355">
    <property type="term" value="P:regulation of DNA-templated transcription"/>
    <property type="evidence" value="ECO:0007669"/>
    <property type="project" value="InterPro"/>
</dbReference>
<keyword evidence="3" id="KW-0805">Transcription regulation</keyword>
<dbReference type="Gene3D" id="1.10.10.10">
    <property type="entry name" value="Winged helix-like DNA-binding domain superfamily/Winged helix DNA-binding domain"/>
    <property type="match status" value="1"/>
</dbReference>
<comment type="caution">
    <text evidence="10">The sequence shown here is derived from an EMBL/GenBank/DDBJ whole genome shotgun (WGS) entry which is preliminary data.</text>
</comment>
<dbReference type="InterPro" id="IPR001789">
    <property type="entry name" value="Sig_transdc_resp-reg_receiver"/>
</dbReference>
<dbReference type="PROSITE" id="PS50110">
    <property type="entry name" value="RESPONSE_REGULATORY"/>
    <property type="match status" value="1"/>
</dbReference>
<sequence length="227" mass="24639">MTLRLLIVDDDPGIASALARGMTLHGYESETENRADRALDRLTDGDFDAAIVDVMLGQDSGIDVVRSARAKGAMLPILMLSALSDVEHRAEGLEAGADDYVVKPFDFAELVARLRVQARRAETRRPRAARFTPADRTLRLADAEAVLTERESELLLLLLEAGAEPLPRGAIFDALWAAEGSGAENVVDVYIGYIRKKLAAADFGFSIRTLRNRGFCLEGTPPEVGDA</sequence>
<name>A0A940MNJ2_9RHOB</name>
<organism evidence="10 11">
    <name type="scientific">Sagittula salina</name>
    <dbReference type="NCBI Taxonomy" id="2820268"/>
    <lineage>
        <taxon>Bacteria</taxon>
        <taxon>Pseudomonadati</taxon>
        <taxon>Pseudomonadota</taxon>
        <taxon>Alphaproteobacteria</taxon>
        <taxon>Rhodobacterales</taxon>
        <taxon>Roseobacteraceae</taxon>
        <taxon>Sagittula</taxon>
    </lineage>
</organism>
<keyword evidence="2" id="KW-0902">Two-component regulatory system</keyword>
<dbReference type="InterPro" id="IPR016032">
    <property type="entry name" value="Sig_transdc_resp-reg_C-effctor"/>
</dbReference>
<dbReference type="InterPro" id="IPR036388">
    <property type="entry name" value="WH-like_DNA-bd_sf"/>
</dbReference>
<dbReference type="EMBL" id="JAGISH010000016">
    <property type="protein sequence ID" value="MBP0484766.1"/>
    <property type="molecule type" value="Genomic_DNA"/>
</dbReference>
<dbReference type="SMART" id="SM00862">
    <property type="entry name" value="Trans_reg_C"/>
    <property type="match status" value="1"/>
</dbReference>
<feature type="domain" description="Response regulatory" evidence="8">
    <location>
        <begin position="4"/>
        <end position="118"/>
    </location>
</feature>
<accession>A0A940MNJ2</accession>
<reference evidence="10" key="1">
    <citation type="submission" date="2021-03" db="EMBL/GenBank/DDBJ databases">
        <title>Sagittula salina sp. nov. strain M10.9X isolated from the marine waste.</title>
        <authorList>
            <person name="Satari L."/>
            <person name="Molina-Menor E."/>
            <person name="Vidal-Verdu A."/>
            <person name="Pascual J."/>
            <person name="Pereto J."/>
            <person name="Porcar M."/>
        </authorList>
    </citation>
    <scope>NUCLEOTIDE SEQUENCE</scope>
    <source>
        <strain evidence="10">M10.9X</strain>
    </source>
</reference>
<feature type="DNA-binding region" description="OmpR/PhoB-type" evidence="7">
    <location>
        <begin position="120"/>
        <end position="219"/>
    </location>
</feature>
<evidence type="ECO:0000256" key="7">
    <source>
        <dbReference type="PROSITE-ProRule" id="PRU01091"/>
    </source>
</evidence>
<evidence type="ECO:0000313" key="11">
    <source>
        <dbReference type="Proteomes" id="UP000675940"/>
    </source>
</evidence>
<dbReference type="InterPro" id="IPR039420">
    <property type="entry name" value="WalR-like"/>
</dbReference>
<gene>
    <name evidence="10" type="ORF">J5474_20015</name>
</gene>
<dbReference type="Pfam" id="PF00072">
    <property type="entry name" value="Response_reg"/>
    <property type="match status" value="1"/>
</dbReference>
<protein>
    <submittedName>
        <fullName evidence="10">Response regulator transcription factor</fullName>
    </submittedName>
</protein>
<feature type="modified residue" description="4-aspartylphosphate" evidence="6">
    <location>
        <position position="53"/>
    </location>
</feature>
<keyword evidence="5" id="KW-0804">Transcription</keyword>
<dbReference type="GO" id="GO:0005829">
    <property type="term" value="C:cytosol"/>
    <property type="evidence" value="ECO:0007669"/>
    <property type="project" value="TreeGrafter"/>
</dbReference>
<dbReference type="Gene3D" id="6.10.250.690">
    <property type="match status" value="1"/>
</dbReference>
<evidence type="ECO:0000313" key="10">
    <source>
        <dbReference type="EMBL" id="MBP0484766.1"/>
    </source>
</evidence>
<dbReference type="Pfam" id="PF00486">
    <property type="entry name" value="Trans_reg_C"/>
    <property type="match status" value="1"/>
</dbReference>
<evidence type="ECO:0000259" key="8">
    <source>
        <dbReference type="PROSITE" id="PS50110"/>
    </source>
</evidence>
<evidence type="ECO:0000256" key="2">
    <source>
        <dbReference type="ARBA" id="ARBA00023012"/>
    </source>
</evidence>
<dbReference type="SUPFAM" id="SSF52172">
    <property type="entry name" value="CheY-like"/>
    <property type="match status" value="1"/>
</dbReference>
<evidence type="ECO:0000256" key="6">
    <source>
        <dbReference type="PROSITE-ProRule" id="PRU00169"/>
    </source>
</evidence>
<dbReference type="PROSITE" id="PS51755">
    <property type="entry name" value="OMPR_PHOB"/>
    <property type="match status" value="1"/>
</dbReference>
<evidence type="ECO:0000259" key="9">
    <source>
        <dbReference type="PROSITE" id="PS51755"/>
    </source>
</evidence>
<dbReference type="SUPFAM" id="SSF46894">
    <property type="entry name" value="C-terminal effector domain of the bipartite response regulators"/>
    <property type="match status" value="1"/>
</dbReference>
<keyword evidence="11" id="KW-1185">Reference proteome</keyword>
<dbReference type="PANTHER" id="PTHR48111:SF22">
    <property type="entry name" value="REGULATOR OF RPOS"/>
    <property type="match status" value="1"/>
</dbReference>
<dbReference type="PANTHER" id="PTHR48111">
    <property type="entry name" value="REGULATOR OF RPOS"/>
    <property type="match status" value="1"/>
</dbReference>
<dbReference type="RefSeq" id="WP_209363398.1">
    <property type="nucleotide sequence ID" value="NZ_JAGISH010000016.1"/>
</dbReference>
<evidence type="ECO:0000256" key="5">
    <source>
        <dbReference type="ARBA" id="ARBA00023163"/>
    </source>
</evidence>
<evidence type="ECO:0000256" key="4">
    <source>
        <dbReference type="ARBA" id="ARBA00023125"/>
    </source>
</evidence>
<dbReference type="AlphaFoldDB" id="A0A940MNJ2"/>
<feature type="domain" description="OmpR/PhoB-type" evidence="9">
    <location>
        <begin position="120"/>
        <end position="219"/>
    </location>
</feature>
<evidence type="ECO:0000256" key="1">
    <source>
        <dbReference type="ARBA" id="ARBA00022553"/>
    </source>
</evidence>
<proteinExistence type="predicted"/>